<dbReference type="EMBL" id="ABDF02000006">
    <property type="protein sequence ID" value="EHK22849.1"/>
    <property type="molecule type" value="Genomic_DNA"/>
</dbReference>
<dbReference type="PANTHER" id="PTHR43544:SF7">
    <property type="entry name" value="NADB-LER2"/>
    <property type="match status" value="1"/>
</dbReference>
<dbReference type="PANTHER" id="PTHR43544">
    <property type="entry name" value="SHORT-CHAIN DEHYDROGENASE/REDUCTASE"/>
    <property type="match status" value="1"/>
</dbReference>
<dbReference type="InterPro" id="IPR002347">
    <property type="entry name" value="SDR_fam"/>
</dbReference>
<dbReference type="AlphaFoldDB" id="G9MRY1"/>
<organism evidence="4 5">
    <name type="scientific">Hypocrea virens (strain Gv29-8 / FGSC 10586)</name>
    <name type="common">Gliocladium virens</name>
    <name type="synonym">Trichoderma virens</name>
    <dbReference type="NCBI Taxonomy" id="413071"/>
    <lineage>
        <taxon>Eukaryota</taxon>
        <taxon>Fungi</taxon>
        <taxon>Dikarya</taxon>
        <taxon>Ascomycota</taxon>
        <taxon>Pezizomycotina</taxon>
        <taxon>Sordariomycetes</taxon>
        <taxon>Hypocreomycetidae</taxon>
        <taxon>Hypocreales</taxon>
        <taxon>Hypocreaceae</taxon>
        <taxon>Trichoderma</taxon>
    </lineage>
</organism>
<dbReference type="PRINTS" id="PR00081">
    <property type="entry name" value="GDHRDH"/>
</dbReference>
<dbReference type="Proteomes" id="UP000007115">
    <property type="component" value="Unassembled WGS sequence"/>
</dbReference>
<comment type="similarity">
    <text evidence="1">Belongs to the short-chain dehydrogenases/reductases (SDR) family.</text>
</comment>
<evidence type="ECO:0000256" key="3">
    <source>
        <dbReference type="ARBA" id="ARBA00023002"/>
    </source>
</evidence>
<evidence type="ECO:0000313" key="5">
    <source>
        <dbReference type="Proteomes" id="UP000007115"/>
    </source>
</evidence>
<gene>
    <name evidence="4" type="ORF">TRIVIDRAFT_201124</name>
</gene>
<dbReference type="SUPFAM" id="SSF51735">
    <property type="entry name" value="NAD(P)-binding Rossmann-fold domains"/>
    <property type="match status" value="1"/>
</dbReference>
<dbReference type="eggNOG" id="KOG1611">
    <property type="taxonomic scope" value="Eukaryota"/>
</dbReference>
<dbReference type="GO" id="GO:0016491">
    <property type="term" value="F:oxidoreductase activity"/>
    <property type="evidence" value="ECO:0007669"/>
    <property type="project" value="UniProtKB-KW"/>
</dbReference>
<dbReference type="HOGENOM" id="CLU_010194_9_1_1"/>
<dbReference type="Pfam" id="PF00106">
    <property type="entry name" value="adh_short"/>
    <property type="match status" value="1"/>
</dbReference>
<sequence length="246" mass="26313">MSRYTVLITGASRGIGASLTAKYLLRPNTTVIATVRRVTAQNEGRLHSLPCGQGSKVIVLPSDMNSPLSVTDGITLLKSEHGIQSLDLVIANAGICDTWGPVAKISEDEMLKHFEVNTLGLLRLFKATIPLLNTAEKPKLVYISTRVASISQLSTWSATTEYGVSKMAGNFLVKMISIEHSNVVAFSIDPGFVQTDMGNRGAKAQGLEKAPVTVEDSTSGIIKQIDAASQEITGRFLGLDGGEIPW</sequence>
<reference evidence="4 5" key="1">
    <citation type="journal article" date="2011" name="Genome Biol.">
        <title>Comparative genome sequence analysis underscores mycoparasitism as the ancestral life style of Trichoderma.</title>
        <authorList>
            <person name="Kubicek C.P."/>
            <person name="Herrera-Estrella A."/>
            <person name="Seidl-Seiboth V."/>
            <person name="Martinez D.A."/>
            <person name="Druzhinina I.S."/>
            <person name="Thon M."/>
            <person name="Zeilinger S."/>
            <person name="Casas-Flores S."/>
            <person name="Horwitz B.A."/>
            <person name="Mukherjee P.K."/>
            <person name="Mukherjee M."/>
            <person name="Kredics L."/>
            <person name="Alcaraz L.D."/>
            <person name="Aerts A."/>
            <person name="Antal Z."/>
            <person name="Atanasova L."/>
            <person name="Cervantes-Badillo M.G."/>
            <person name="Challacombe J."/>
            <person name="Chertkov O."/>
            <person name="McCluskey K."/>
            <person name="Coulpier F."/>
            <person name="Deshpande N."/>
            <person name="von Doehren H."/>
            <person name="Ebbole D.J."/>
            <person name="Esquivel-Naranjo E.U."/>
            <person name="Fekete E."/>
            <person name="Flipphi M."/>
            <person name="Glaser F."/>
            <person name="Gomez-Rodriguez E.Y."/>
            <person name="Gruber S."/>
            <person name="Han C."/>
            <person name="Henrissat B."/>
            <person name="Hermosa R."/>
            <person name="Hernandez-Onate M."/>
            <person name="Karaffa L."/>
            <person name="Kosti I."/>
            <person name="Le Crom S."/>
            <person name="Lindquist E."/>
            <person name="Lucas S."/>
            <person name="Luebeck M."/>
            <person name="Luebeck P.S."/>
            <person name="Margeot A."/>
            <person name="Metz B."/>
            <person name="Misra M."/>
            <person name="Nevalainen H."/>
            <person name="Omann M."/>
            <person name="Packer N."/>
            <person name="Perrone G."/>
            <person name="Uresti-Rivera E.E."/>
            <person name="Salamov A."/>
            <person name="Schmoll M."/>
            <person name="Seiboth B."/>
            <person name="Shapiro H."/>
            <person name="Sukno S."/>
            <person name="Tamayo-Ramos J.A."/>
            <person name="Tisch D."/>
            <person name="Wiest A."/>
            <person name="Wilkinson H.H."/>
            <person name="Zhang M."/>
            <person name="Coutinho P.M."/>
            <person name="Kenerley C.M."/>
            <person name="Monte E."/>
            <person name="Baker S.E."/>
            <person name="Grigoriev I.V."/>
        </authorList>
    </citation>
    <scope>NUCLEOTIDE SEQUENCE [LARGE SCALE GENOMIC DNA]</scope>
    <source>
        <strain evidence="5">Gv29-8 / FGSC 10586</strain>
    </source>
</reference>
<dbReference type="Gene3D" id="3.40.50.720">
    <property type="entry name" value="NAD(P)-binding Rossmann-like Domain"/>
    <property type="match status" value="1"/>
</dbReference>
<dbReference type="GeneID" id="25790129"/>
<evidence type="ECO:0000256" key="2">
    <source>
        <dbReference type="ARBA" id="ARBA00022857"/>
    </source>
</evidence>
<dbReference type="InterPro" id="IPR051468">
    <property type="entry name" value="Fungal_SecMetab_SDRs"/>
</dbReference>
<evidence type="ECO:0000256" key="1">
    <source>
        <dbReference type="ARBA" id="ARBA00006484"/>
    </source>
</evidence>
<keyword evidence="2" id="KW-0521">NADP</keyword>
<dbReference type="RefSeq" id="XP_013957058.1">
    <property type="nucleotide sequence ID" value="XM_014101583.1"/>
</dbReference>
<accession>G9MRY1</accession>
<name>G9MRY1_HYPVG</name>
<dbReference type="OMA" id="QFVNYNG"/>
<dbReference type="OrthoDB" id="9876299at2759"/>
<keyword evidence="5" id="KW-1185">Reference proteome</keyword>
<dbReference type="VEuPathDB" id="FungiDB:TRIVIDRAFT_201124"/>
<dbReference type="InterPro" id="IPR036291">
    <property type="entry name" value="NAD(P)-bd_dom_sf"/>
</dbReference>
<comment type="caution">
    <text evidence="4">The sequence shown here is derived from an EMBL/GenBank/DDBJ whole genome shotgun (WGS) entry which is preliminary data.</text>
</comment>
<dbReference type="GO" id="GO:0005737">
    <property type="term" value="C:cytoplasm"/>
    <property type="evidence" value="ECO:0007669"/>
    <property type="project" value="TreeGrafter"/>
</dbReference>
<keyword evidence="3" id="KW-0560">Oxidoreductase</keyword>
<protein>
    <submittedName>
        <fullName evidence="4">Uncharacterized protein</fullName>
    </submittedName>
</protein>
<dbReference type="CDD" id="cd05325">
    <property type="entry name" value="carb_red_sniffer_like_SDR_c"/>
    <property type="match status" value="1"/>
</dbReference>
<evidence type="ECO:0000313" key="4">
    <source>
        <dbReference type="EMBL" id="EHK22849.1"/>
    </source>
</evidence>
<proteinExistence type="inferred from homology"/>
<dbReference type="InParanoid" id="G9MRY1"/>